<dbReference type="GO" id="GO:0019867">
    <property type="term" value="C:outer membrane"/>
    <property type="evidence" value="ECO:0007669"/>
    <property type="project" value="InterPro"/>
</dbReference>
<comment type="caution">
    <text evidence="5">The sequence shown here is derived from an EMBL/GenBank/DDBJ whole genome shotgun (WGS) entry which is preliminary data.</text>
</comment>
<dbReference type="PANTHER" id="PTHR35037">
    <property type="entry name" value="C-TERMINAL REGION OF AIDA-LIKE PROTEIN"/>
    <property type="match status" value="1"/>
</dbReference>
<evidence type="ECO:0000313" key="5">
    <source>
        <dbReference type="EMBL" id="OXC77838.1"/>
    </source>
</evidence>
<dbReference type="EMBL" id="MTHB01000094">
    <property type="protein sequence ID" value="OXC77838.1"/>
    <property type="molecule type" value="Genomic_DNA"/>
</dbReference>
<evidence type="ECO:0000313" key="6">
    <source>
        <dbReference type="Proteomes" id="UP000214720"/>
    </source>
</evidence>
<dbReference type="Pfam" id="PF18883">
    <property type="entry name" value="AC_1"/>
    <property type="match status" value="1"/>
</dbReference>
<evidence type="ECO:0000256" key="3">
    <source>
        <dbReference type="SAM" id="SignalP"/>
    </source>
</evidence>
<dbReference type="OrthoDB" id="8613300at2"/>
<protein>
    <submittedName>
        <fullName evidence="5">Type V secretory pathway, adhesin AidA</fullName>
    </submittedName>
</protein>
<dbReference type="InterPro" id="IPR005546">
    <property type="entry name" value="Autotransporte_beta"/>
</dbReference>
<dbReference type="InterPro" id="IPR012332">
    <property type="entry name" value="Autotransporter_pectin_lyase_C"/>
</dbReference>
<gene>
    <name evidence="5" type="ORF">BSU04_15215</name>
</gene>
<dbReference type="SUPFAM" id="SSF103515">
    <property type="entry name" value="Autotransporter"/>
    <property type="match status" value="1"/>
</dbReference>
<dbReference type="InterPro" id="IPR051551">
    <property type="entry name" value="Autotransporter_adhesion"/>
</dbReference>
<dbReference type="NCBIfam" id="TIGR01414">
    <property type="entry name" value="autotrans_barl"/>
    <property type="match status" value="1"/>
</dbReference>
<organism evidence="5 6">
    <name type="scientific">Caballeronia sordidicola</name>
    <name type="common">Burkholderia sordidicola</name>
    <dbReference type="NCBI Taxonomy" id="196367"/>
    <lineage>
        <taxon>Bacteria</taxon>
        <taxon>Pseudomonadati</taxon>
        <taxon>Pseudomonadota</taxon>
        <taxon>Betaproteobacteria</taxon>
        <taxon>Burkholderiales</taxon>
        <taxon>Burkholderiaceae</taxon>
        <taxon>Caballeronia</taxon>
    </lineage>
</organism>
<accession>A0A226X4Q8</accession>
<feature type="signal peptide" evidence="3">
    <location>
        <begin position="1"/>
        <end position="25"/>
    </location>
</feature>
<dbReference type="NCBIfam" id="TIGR02601">
    <property type="entry name" value="autotrns_rpt"/>
    <property type="match status" value="2"/>
</dbReference>
<name>A0A226X4Q8_CABSO</name>
<dbReference type="SMART" id="SM00869">
    <property type="entry name" value="Autotransporter"/>
    <property type="match status" value="1"/>
</dbReference>
<dbReference type="CDD" id="cd01344">
    <property type="entry name" value="PL2_Passenger_AT"/>
    <property type="match status" value="1"/>
</dbReference>
<dbReference type="SUPFAM" id="SSF51126">
    <property type="entry name" value="Pectin lyase-like"/>
    <property type="match status" value="2"/>
</dbReference>
<dbReference type="InterPro" id="IPR006315">
    <property type="entry name" value="OM_autotransptr_brl_dom"/>
</dbReference>
<keyword evidence="1 3" id="KW-0732">Signal</keyword>
<evidence type="ECO:0000256" key="2">
    <source>
        <dbReference type="SAM" id="MobiDB-lite"/>
    </source>
</evidence>
<dbReference type="Proteomes" id="UP000214720">
    <property type="component" value="Unassembled WGS sequence"/>
</dbReference>
<reference evidence="6" key="1">
    <citation type="submission" date="2017-01" db="EMBL/GenBank/DDBJ databases">
        <title>Genome Analysis of Deinococcus marmoris KOPRI26562.</title>
        <authorList>
            <person name="Kim J.H."/>
            <person name="Oh H.-M."/>
        </authorList>
    </citation>
    <scope>NUCLEOTIDE SEQUENCE [LARGE SCALE GENOMIC DNA]</scope>
    <source>
        <strain evidence="6">PAMC 26633</strain>
    </source>
</reference>
<sequence>MKKVLDIGICSAVFVSEALSGTANAACSSTAPTTGTSVVCTGTGILPVAAVAGSSAVTIGIDATVATALTRASAPVAFSVGSASTLSNGGALTLTGGGGSGTNRGAVLLGTGDANQLTNTSTGKITTTGAYNDGMAANGSGNTLVNNGTIATSGPNAYGMTAAWGQTNVGQLNNTLVNTGSVATSGSNARAASIIGGSGTINNSGNLSTSGASSPTAYLQGNNDTLVNTGIITPTGADSDAVFSNTAGSSFTATIENRAGGQIFSQSGAAVRTLNGASTVINAGLLQSGGSTAVSMGNGANTLILQTGSQIIGAADGGGGPGASTVILEGTGSASNAFTRFQTLRMSGDAWTFSGTGDFNLAEVQTGTLNLSGLFAPTTVALVDAPGTLRASAQNMPSTVTDNGLVQFGQASDGSYTGTLSGTGAVEKDGAGTLTLAPAAAGGNSYSGGTTVNAGALAIGADSALGAPTGGLTLDGGTLLLNNALDLAATRPIALGMAGGVIDTQGFNTTVAQGISGTGSLTKLGTGQLLLQAPTTFTGGTTISAGTLAVGDISHSSATLGGGGPVSVAAGANLGGYGGVIGDVTNNGTIFAANALPSFASSTSGAFSVQGQLTNNGLAQIAGAGVGNQLVVTGNYVGQNARIALNTVVGPDNSASDRLVINGGNASGSSTLLITNIGGTGAGTVANGIQVVQAANGATSALGAFSLPASIQAGAYSYYLAKGGVTAGTSESWYLRNTVAPAAAVPPTQPGTPTGPTSPGTPTGTSPGTPTGTSPGSPTGTPPESTADTGPIAAAGSAPLPAPPPPGSAPIPLYRPEVALYAAIPMVARQIGIQQIDNFHDRQGDQSLLTETGALPAAWGRVWGAHSVSSQDGAANPEFDGSIVGAQVGHDVYSDVTASGHRNHYGLFVGFARAVGDVDGFALGFPNVDVGHLALNAYSLGGYWTHIGPSGWYTDAVLMGSSITVDPLSSQGTGAGTHGTAVTGSVEGGFPITLGRAFVIEPQAQIIWQNLSLNDFNDGVSSVSFNNGNTYTGRVGVRVQRTFSSAGMTWQPYARVSVLRAFGEGDSTTFGGTTVIPGGVGQTAGQFNVGLIAQVTRSGSAFVTASYLTNLGGSHQRTIGGNAGVRWKW</sequence>
<dbReference type="PANTHER" id="PTHR35037:SF3">
    <property type="entry name" value="C-TERMINAL REGION OF AIDA-LIKE PROTEIN"/>
    <property type="match status" value="1"/>
</dbReference>
<dbReference type="PROSITE" id="PS51208">
    <property type="entry name" value="AUTOTRANSPORTER"/>
    <property type="match status" value="1"/>
</dbReference>
<dbReference type="InterPro" id="IPR043990">
    <property type="entry name" value="AC_1"/>
</dbReference>
<dbReference type="Gene3D" id="2.40.128.130">
    <property type="entry name" value="Autotransporter beta-domain"/>
    <property type="match status" value="1"/>
</dbReference>
<feature type="region of interest" description="Disordered" evidence="2">
    <location>
        <begin position="744"/>
        <end position="808"/>
    </location>
</feature>
<proteinExistence type="predicted"/>
<evidence type="ECO:0000256" key="1">
    <source>
        <dbReference type="ARBA" id="ARBA00022729"/>
    </source>
</evidence>
<dbReference type="RefSeq" id="WP_089161225.1">
    <property type="nucleotide sequence ID" value="NZ_MTHB01000094.1"/>
</dbReference>
<feature type="chain" id="PRO_5012624085" evidence="3">
    <location>
        <begin position="26"/>
        <end position="1129"/>
    </location>
</feature>
<dbReference type="Pfam" id="PF12951">
    <property type="entry name" value="PATR"/>
    <property type="match status" value="2"/>
</dbReference>
<dbReference type="AlphaFoldDB" id="A0A226X4Q8"/>
<dbReference type="InterPro" id="IPR011050">
    <property type="entry name" value="Pectin_lyase_fold/virulence"/>
</dbReference>
<dbReference type="InterPro" id="IPR036709">
    <property type="entry name" value="Autotransporte_beta_dom_sf"/>
</dbReference>
<dbReference type="InterPro" id="IPR013425">
    <property type="entry name" value="Autotrns_rpt"/>
</dbReference>
<feature type="domain" description="Autotransporter" evidence="4">
    <location>
        <begin position="851"/>
        <end position="1129"/>
    </location>
</feature>
<dbReference type="Pfam" id="PF03797">
    <property type="entry name" value="Autotransporter"/>
    <property type="match status" value="1"/>
</dbReference>
<dbReference type="Gene3D" id="2.160.20.20">
    <property type="match status" value="1"/>
</dbReference>
<evidence type="ECO:0000259" key="4">
    <source>
        <dbReference type="PROSITE" id="PS51208"/>
    </source>
</evidence>
<feature type="compositionally biased region" description="Low complexity" evidence="2">
    <location>
        <begin position="751"/>
        <end position="799"/>
    </location>
</feature>